<evidence type="ECO:0000313" key="2">
    <source>
        <dbReference type="Proteomes" id="UP000604730"/>
    </source>
</evidence>
<evidence type="ECO:0000313" key="1">
    <source>
        <dbReference type="EMBL" id="MBK5897860.1"/>
    </source>
</evidence>
<name>A0ABS1J139_9FIRM</name>
<sequence>MSLVIFLAQNLAKINGKMCVVEPENMGDFLYDFKDSFENYNYYYKFEPYRETYIDNENIRMIKIFSISITRWVENCKIEESKLIDKYNLSFTKIKKYAKKITELCDFAINNGYGLLGKGD</sequence>
<dbReference type="Proteomes" id="UP000604730">
    <property type="component" value="Unassembled WGS sequence"/>
</dbReference>
<dbReference type="EMBL" id="JAEPRJ010000001">
    <property type="protein sequence ID" value="MBK5897860.1"/>
    <property type="molecule type" value="Genomic_DNA"/>
</dbReference>
<comment type="caution">
    <text evidence="1">The sequence shown here is derived from an EMBL/GenBank/DDBJ whole genome shotgun (WGS) entry which is preliminary data.</text>
</comment>
<accession>A0ABS1J139</accession>
<keyword evidence="2" id="KW-1185">Reference proteome</keyword>
<reference evidence="1 2" key="1">
    <citation type="submission" date="2021-01" db="EMBL/GenBank/DDBJ databases">
        <title>Isolation and description of Catonella massiliensis sp. nov., a novel Catonella species, isolated from a stable periodontitis subject.</title>
        <authorList>
            <person name="Antezack A."/>
            <person name="Boxberger M."/>
            <person name="La Scola B."/>
            <person name="Monnet-Corti V."/>
        </authorList>
    </citation>
    <scope>NUCLEOTIDE SEQUENCE [LARGE SCALE GENOMIC DNA]</scope>
    <source>
        <strain evidence="1 2">Marseille-Q4567</strain>
    </source>
</reference>
<dbReference type="RefSeq" id="WP_208429318.1">
    <property type="nucleotide sequence ID" value="NZ_JAEPRJ010000001.1"/>
</dbReference>
<gene>
    <name evidence="1" type="ORF">JJN12_08735</name>
</gene>
<proteinExistence type="predicted"/>
<protein>
    <submittedName>
        <fullName evidence="1">Uncharacterized protein</fullName>
    </submittedName>
</protein>
<organism evidence="1 2">
    <name type="scientific">Catonella massiliensis</name>
    <dbReference type="NCBI Taxonomy" id="2799636"/>
    <lineage>
        <taxon>Bacteria</taxon>
        <taxon>Bacillati</taxon>
        <taxon>Bacillota</taxon>
        <taxon>Clostridia</taxon>
        <taxon>Lachnospirales</taxon>
        <taxon>Lachnospiraceae</taxon>
        <taxon>Catonella</taxon>
    </lineage>
</organism>